<dbReference type="GeneID" id="19945592"/>
<dbReference type="PANTHER" id="PTHR46131">
    <property type="entry name" value="SD08549P"/>
    <property type="match status" value="1"/>
</dbReference>
<sequence length="287" mass="32213">MDSMAVESTGFFAQNPNLREFACGGTAAAINIVLTFVPNKIMFRQQLYGSSTVQAWQSLQQDGWNMLYRGVRPPLMQAAVAKSFMFGLYNCYNDAMTDEYGNHINGIATSHYAAFLSGTSEAILTPFERAQTLLQTVKYNNEFKGAIDAFHRISMLGVREHYRGLSAVLLRNGPSNVVFFGLRENVRDFLPETTTPHMTLAADFVSGAVLGAFLSTLFFPLNVAKTRMQSIYGGEYIGVAEALRRTYVERDHSWRHVYRGVHINFVRSLVSWGIINSAYEKLKLLTE</sequence>
<dbReference type="InParanoid" id="T0S4X9"/>
<keyword evidence="7" id="KW-0496">Mitochondrion</keyword>
<name>T0S4X9_SAPDV</name>
<evidence type="ECO:0000256" key="3">
    <source>
        <dbReference type="ARBA" id="ARBA00022692"/>
    </source>
</evidence>
<evidence type="ECO:0000256" key="6">
    <source>
        <dbReference type="ARBA" id="ARBA00022989"/>
    </source>
</evidence>
<dbReference type="InterPro" id="IPR018108">
    <property type="entry name" value="MCP_transmembrane"/>
</dbReference>
<dbReference type="RefSeq" id="XP_008608775.1">
    <property type="nucleotide sequence ID" value="XM_008610553.1"/>
</dbReference>
<dbReference type="AlphaFoldDB" id="T0S4X9"/>
<dbReference type="SUPFAM" id="SSF103506">
    <property type="entry name" value="Mitochondrial carrier"/>
    <property type="match status" value="1"/>
</dbReference>
<dbReference type="InterPro" id="IPR023395">
    <property type="entry name" value="MCP_dom_sf"/>
</dbReference>
<evidence type="ECO:0000256" key="7">
    <source>
        <dbReference type="ARBA" id="ARBA00023128"/>
    </source>
</evidence>
<dbReference type="EMBL" id="JH767143">
    <property type="protein sequence ID" value="EQC37842.1"/>
    <property type="molecule type" value="Genomic_DNA"/>
</dbReference>
<evidence type="ECO:0000256" key="9">
    <source>
        <dbReference type="PROSITE-ProRule" id="PRU00282"/>
    </source>
</evidence>
<evidence type="ECO:0000256" key="11">
    <source>
        <dbReference type="SAM" id="Phobius"/>
    </source>
</evidence>
<evidence type="ECO:0000256" key="10">
    <source>
        <dbReference type="RuleBase" id="RU000488"/>
    </source>
</evidence>
<evidence type="ECO:0000313" key="12">
    <source>
        <dbReference type="EMBL" id="EQC37842.1"/>
    </source>
</evidence>
<proteinExistence type="inferred from homology"/>
<comment type="similarity">
    <text evidence="10">Belongs to the mitochondrial carrier (TC 2.A.29) family.</text>
</comment>
<feature type="repeat" description="Solcar" evidence="9">
    <location>
        <begin position="198"/>
        <end position="285"/>
    </location>
</feature>
<feature type="repeat" description="Solcar" evidence="9">
    <location>
        <begin position="105"/>
        <end position="189"/>
    </location>
</feature>
<dbReference type="VEuPathDB" id="FungiDB:SDRG_04865"/>
<evidence type="ECO:0000313" key="13">
    <source>
        <dbReference type="Proteomes" id="UP000030762"/>
    </source>
</evidence>
<gene>
    <name evidence="12" type="ORF">SDRG_04865</name>
</gene>
<feature type="transmembrane region" description="Helical" evidence="11">
    <location>
        <begin position="200"/>
        <end position="221"/>
    </location>
</feature>
<evidence type="ECO:0000256" key="8">
    <source>
        <dbReference type="ARBA" id="ARBA00023136"/>
    </source>
</evidence>
<dbReference type="GO" id="GO:0051724">
    <property type="term" value="F:NAD transmembrane transporter activity"/>
    <property type="evidence" value="ECO:0007669"/>
    <property type="project" value="TreeGrafter"/>
</dbReference>
<accession>T0S4X9</accession>
<dbReference type="eggNOG" id="KOG1519">
    <property type="taxonomic scope" value="Eukaryota"/>
</dbReference>
<evidence type="ECO:0000256" key="4">
    <source>
        <dbReference type="ARBA" id="ARBA00022737"/>
    </source>
</evidence>
<protein>
    <submittedName>
        <fullName evidence="12">Uncharacterized protein</fullName>
    </submittedName>
</protein>
<keyword evidence="8 9" id="KW-0472">Membrane</keyword>
<keyword evidence="5" id="KW-0999">Mitochondrion inner membrane</keyword>
<evidence type="ECO:0000256" key="1">
    <source>
        <dbReference type="ARBA" id="ARBA00004448"/>
    </source>
</evidence>
<evidence type="ECO:0000256" key="2">
    <source>
        <dbReference type="ARBA" id="ARBA00022448"/>
    </source>
</evidence>
<dbReference type="Pfam" id="PF00153">
    <property type="entry name" value="Mito_carr"/>
    <property type="match status" value="3"/>
</dbReference>
<dbReference type="OMA" id="GCAFNTG"/>
<dbReference type="OrthoDB" id="2139348at2759"/>
<dbReference type="PANTHER" id="PTHR46131:SF1">
    <property type="entry name" value="SD08549P"/>
    <property type="match status" value="1"/>
</dbReference>
<dbReference type="PROSITE" id="PS50920">
    <property type="entry name" value="SOLCAR"/>
    <property type="match status" value="3"/>
</dbReference>
<dbReference type="Proteomes" id="UP000030762">
    <property type="component" value="Unassembled WGS sequence"/>
</dbReference>
<dbReference type="GO" id="GO:0005743">
    <property type="term" value="C:mitochondrial inner membrane"/>
    <property type="evidence" value="ECO:0007669"/>
    <property type="project" value="UniProtKB-SubCell"/>
</dbReference>
<keyword evidence="6 11" id="KW-1133">Transmembrane helix</keyword>
<keyword evidence="3 9" id="KW-0812">Transmembrane</keyword>
<evidence type="ECO:0000256" key="5">
    <source>
        <dbReference type="ARBA" id="ARBA00022792"/>
    </source>
</evidence>
<comment type="subcellular location">
    <subcellularLocation>
        <location evidence="1">Mitochondrion inner membrane</location>
        <topology evidence="1">Multi-pass membrane protein</topology>
    </subcellularLocation>
</comment>
<keyword evidence="2 10" id="KW-0813">Transport</keyword>
<keyword evidence="4" id="KW-0677">Repeat</keyword>
<feature type="repeat" description="Solcar" evidence="9">
    <location>
        <begin position="15"/>
        <end position="95"/>
    </location>
</feature>
<dbReference type="InterPro" id="IPR052465">
    <property type="entry name" value="Mito_NAD+_Carrier"/>
</dbReference>
<reference evidence="12 13" key="1">
    <citation type="submission" date="2012-04" db="EMBL/GenBank/DDBJ databases">
        <title>The Genome Sequence of Saprolegnia declina VS20.</title>
        <authorList>
            <consortium name="The Broad Institute Genome Sequencing Platform"/>
            <person name="Russ C."/>
            <person name="Nusbaum C."/>
            <person name="Tyler B."/>
            <person name="van West P."/>
            <person name="Dieguez-Uribeondo J."/>
            <person name="de Bruijn I."/>
            <person name="Tripathy S."/>
            <person name="Jiang R."/>
            <person name="Young S.K."/>
            <person name="Zeng Q."/>
            <person name="Gargeya S."/>
            <person name="Fitzgerald M."/>
            <person name="Haas B."/>
            <person name="Abouelleil A."/>
            <person name="Alvarado L."/>
            <person name="Arachchi H.M."/>
            <person name="Berlin A."/>
            <person name="Chapman S.B."/>
            <person name="Goldberg J."/>
            <person name="Griggs A."/>
            <person name="Gujja S."/>
            <person name="Hansen M."/>
            <person name="Howarth C."/>
            <person name="Imamovic A."/>
            <person name="Larimer J."/>
            <person name="McCowen C."/>
            <person name="Montmayeur A."/>
            <person name="Murphy C."/>
            <person name="Neiman D."/>
            <person name="Pearson M."/>
            <person name="Priest M."/>
            <person name="Roberts A."/>
            <person name="Saif S."/>
            <person name="Shea T."/>
            <person name="Sisk P."/>
            <person name="Sykes S."/>
            <person name="Wortman J."/>
            <person name="Nusbaum C."/>
            <person name="Birren B."/>
        </authorList>
    </citation>
    <scope>NUCLEOTIDE SEQUENCE [LARGE SCALE GENOMIC DNA]</scope>
    <source>
        <strain evidence="12 13">VS20</strain>
    </source>
</reference>
<dbReference type="Gene3D" id="1.50.40.10">
    <property type="entry name" value="Mitochondrial carrier domain"/>
    <property type="match status" value="1"/>
</dbReference>
<organism evidence="12 13">
    <name type="scientific">Saprolegnia diclina (strain VS20)</name>
    <dbReference type="NCBI Taxonomy" id="1156394"/>
    <lineage>
        <taxon>Eukaryota</taxon>
        <taxon>Sar</taxon>
        <taxon>Stramenopiles</taxon>
        <taxon>Oomycota</taxon>
        <taxon>Saprolegniomycetes</taxon>
        <taxon>Saprolegniales</taxon>
        <taxon>Saprolegniaceae</taxon>
        <taxon>Saprolegnia</taxon>
    </lineage>
</organism>
<keyword evidence="13" id="KW-1185">Reference proteome</keyword>